<dbReference type="Proteomes" id="UP001595823">
    <property type="component" value="Unassembled WGS sequence"/>
</dbReference>
<organism evidence="2 3">
    <name type="scientific">Salininema proteolyticum</name>
    <dbReference type="NCBI Taxonomy" id="1607685"/>
    <lineage>
        <taxon>Bacteria</taxon>
        <taxon>Bacillati</taxon>
        <taxon>Actinomycetota</taxon>
        <taxon>Actinomycetes</taxon>
        <taxon>Glycomycetales</taxon>
        <taxon>Glycomycetaceae</taxon>
        <taxon>Salininema</taxon>
    </lineage>
</organism>
<reference evidence="3" key="1">
    <citation type="journal article" date="2019" name="Int. J. Syst. Evol. Microbiol.">
        <title>The Global Catalogue of Microorganisms (GCM) 10K type strain sequencing project: providing services to taxonomists for standard genome sequencing and annotation.</title>
        <authorList>
            <consortium name="The Broad Institute Genomics Platform"/>
            <consortium name="The Broad Institute Genome Sequencing Center for Infectious Disease"/>
            <person name="Wu L."/>
            <person name="Ma J."/>
        </authorList>
    </citation>
    <scope>NUCLEOTIDE SEQUENCE [LARGE SCALE GENOMIC DNA]</scope>
    <source>
        <strain evidence="3">IBRC-M 10908</strain>
    </source>
</reference>
<name>A0ABV8TYD6_9ACTN</name>
<keyword evidence="1" id="KW-0812">Transmembrane</keyword>
<evidence type="ECO:0000256" key="1">
    <source>
        <dbReference type="SAM" id="Phobius"/>
    </source>
</evidence>
<protein>
    <recommendedName>
        <fullName evidence="4">DUF4878 domain-containing protein</fullName>
    </recommendedName>
</protein>
<evidence type="ECO:0000313" key="3">
    <source>
        <dbReference type="Proteomes" id="UP001595823"/>
    </source>
</evidence>
<comment type="caution">
    <text evidence="2">The sequence shown here is derived from an EMBL/GenBank/DDBJ whole genome shotgun (WGS) entry which is preliminary data.</text>
</comment>
<keyword evidence="3" id="KW-1185">Reference proteome</keyword>
<accession>A0ABV8TYD6</accession>
<keyword evidence="1" id="KW-1133">Transmembrane helix</keyword>
<dbReference type="RefSeq" id="WP_380620292.1">
    <property type="nucleotide sequence ID" value="NZ_JBHSDK010000013.1"/>
</dbReference>
<feature type="transmembrane region" description="Helical" evidence="1">
    <location>
        <begin position="20"/>
        <end position="39"/>
    </location>
</feature>
<gene>
    <name evidence="2" type="ORF">ACFPET_09585</name>
</gene>
<sequence length="390" mass="41954">MPDPFRGAPLTGEARSATPLIAAALALLLLVSAAGFHLWKQFYAPNSDDKAIAYAEKLLAAVADGDHERALEAMGDSTDLESGSLDFIEHSAGLWEVERVGVVRSSETDTQDGTSYSGSVMARVKGESGVGFAIGFDVSSDPESGEWTVSELLQPVPVSVEAAQAVEVNGVRLSEFVTDSDTTLVVFPGEFTVEDVRFPVAAEPHGQEVLIGDRDSATENPGETSAFNVDWSTDDMDLSKAALDAVDAVVRDLVDSCEEKMSGKTEEDPTCPFSIELGSGTEFGEHDLFGWPDPEWEVARYPEVRTEVVGENVLLSNADPGEVRFSFGTDKAHKPSPPSGERWKFLCTMDFSKYTIPLSALEGDDLRLSEDDLVERGSVSGTTVCRPEES</sequence>
<dbReference type="EMBL" id="JBHSDK010000013">
    <property type="protein sequence ID" value="MFC4335448.1"/>
    <property type="molecule type" value="Genomic_DNA"/>
</dbReference>
<keyword evidence="1" id="KW-0472">Membrane</keyword>
<evidence type="ECO:0000313" key="2">
    <source>
        <dbReference type="EMBL" id="MFC4335448.1"/>
    </source>
</evidence>
<proteinExistence type="predicted"/>
<evidence type="ECO:0008006" key="4">
    <source>
        <dbReference type="Google" id="ProtNLM"/>
    </source>
</evidence>